<dbReference type="Pfam" id="PF17107">
    <property type="entry name" value="SesA"/>
    <property type="match status" value="1"/>
</dbReference>
<feature type="domain" description="NACHT-NTPase and P-loop NTPases N-terminal" evidence="1">
    <location>
        <begin position="13"/>
        <end position="125"/>
    </location>
</feature>
<evidence type="ECO:0000313" key="2">
    <source>
        <dbReference type="EMBL" id="RDL36102.1"/>
    </source>
</evidence>
<protein>
    <recommendedName>
        <fullName evidence="1">NACHT-NTPase and P-loop NTPases N-terminal domain-containing protein</fullName>
    </recommendedName>
</protein>
<dbReference type="GeneID" id="43599563"/>
<dbReference type="Proteomes" id="UP000254866">
    <property type="component" value="Unassembled WGS sequence"/>
</dbReference>
<dbReference type="InterPro" id="IPR031352">
    <property type="entry name" value="SesA"/>
</dbReference>
<keyword evidence="3" id="KW-1185">Reference proteome</keyword>
<comment type="caution">
    <text evidence="2">The sequence shown here is derived from an EMBL/GenBank/DDBJ whole genome shotgun (WGS) entry which is preliminary data.</text>
</comment>
<dbReference type="STRING" id="2656787.A0A370TKQ0"/>
<dbReference type="RefSeq" id="XP_031868758.1">
    <property type="nucleotide sequence ID" value="XM_032015337.1"/>
</dbReference>
<reference evidence="2 3" key="1">
    <citation type="journal article" date="2018" name="IMA Fungus">
        <title>IMA Genome-F 9: Draft genome sequence of Annulohypoxylon stygium, Aspergillus mulundensis, Berkeleyomyces basicola (syn. Thielaviopsis basicola), Ceratocystis smalleyi, two Cercospora beticola strains, Coleophoma cylindrospora, Fusarium fracticaudum, Phialophora cf. hyalina, and Morchella septimelata.</title>
        <authorList>
            <person name="Wingfield B.D."/>
            <person name="Bills G.F."/>
            <person name="Dong Y."/>
            <person name="Huang W."/>
            <person name="Nel W.J."/>
            <person name="Swalarsk-Parry B.S."/>
            <person name="Vaghefi N."/>
            <person name="Wilken P.M."/>
            <person name="An Z."/>
            <person name="de Beer Z.W."/>
            <person name="De Vos L."/>
            <person name="Chen L."/>
            <person name="Duong T.A."/>
            <person name="Gao Y."/>
            <person name="Hammerbacher A."/>
            <person name="Kikkert J.R."/>
            <person name="Li Y."/>
            <person name="Li H."/>
            <person name="Li K."/>
            <person name="Li Q."/>
            <person name="Liu X."/>
            <person name="Ma X."/>
            <person name="Naidoo K."/>
            <person name="Pethybridge S.J."/>
            <person name="Sun J."/>
            <person name="Steenkamp E.T."/>
            <person name="van der Nest M.A."/>
            <person name="van Wyk S."/>
            <person name="Wingfield M.J."/>
            <person name="Xiong C."/>
            <person name="Yue Q."/>
            <person name="Zhang X."/>
        </authorList>
    </citation>
    <scope>NUCLEOTIDE SEQUENCE [LARGE SCALE GENOMIC DNA]</scope>
    <source>
        <strain evidence="2 3">BP 5553</strain>
    </source>
</reference>
<gene>
    <name evidence="2" type="ORF">BP5553_06714</name>
</gene>
<proteinExistence type="predicted"/>
<evidence type="ECO:0000313" key="3">
    <source>
        <dbReference type="Proteomes" id="UP000254866"/>
    </source>
</evidence>
<organism evidence="2 3">
    <name type="scientific">Venustampulla echinocandica</name>
    <dbReference type="NCBI Taxonomy" id="2656787"/>
    <lineage>
        <taxon>Eukaryota</taxon>
        <taxon>Fungi</taxon>
        <taxon>Dikarya</taxon>
        <taxon>Ascomycota</taxon>
        <taxon>Pezizomycotina</taxon>
        <taxon>Leotiomycetes</taxon>
        <taxon>Helotiales</taxon>
        <taxon>Pleuroascaceae</taxon>
        <taxon>Venustampulla</taxon>
    </lineage>
</organism>
<accession>A0A370TKQ0</accession>
<dbReference type="OrthoDB" id="3200163at2759"/>
<dbReference type="EMBL" id="NPIC01000005">
    <property type="protein sequence ID" value="RDL36102.1"/>
    <property type="molecule type" value="Genomic_DNA"/>
</dbReference>
<evidence type="ECO:0000259" key="1">
    <source>
        <dbReference type="Pfam" id="PF17107"/>
    </source>
</evidence>
<name>A0A370TKQ0_9HELO</name>
<dbReference type="AlphaFoldDB" id="A0A370TKQ0"/>
<sequence length="189" mass="20911">MAEVLGVVASCISVVQLLGCIQQLRKFCKSVHDVPEELKATLDEMEVFRQVVSQIGNADGNISLVSGSSMLQASLDRCEAAASALEALTARIIAPLNRRSNLRSKHLLKAVLKKEEMKEMKEKMDSARNMLHLAVTCYNTYDLSRSWKSESCAKESQVDAPREFAYATRYVMLVETGDALALPCIKGFH</sequence>